<keyword evidence="2" id="KW-1185">Reference proteome</keyword>
<evidence type="ECO:0008006" key="3">
    <source>
        <dbReference type="Google" id="ProtNLM"/>
    </source>
</evidence>
<reference evidence="1 2" key="1">
    <citation type="submission" date="2024-01" db="EMBL/GenBank/DDBJ databases">
        <title>The genomes of 5 underutilized Papilionoideae crops provide insights into root nodulation and disease resistanc.</title>
        <authorList>
            <person name="Jiang F."/>
        </authorList>
    </citation>
    <scope>NUCLEOTIDE SEQUENCE [LARGE SCALE GENOMIC DNA]</scope>
    <source>
        <strain evidence="1">LVBAO_FW01</strain>
        <tissue evidence="1">Leaves</tissue>
    </source>
</reference>
<evidence type="ECO:0000313" key="1">
    <source>
        <dbReference type="EMBL" id="KAK7344342.1"/>
    </source>
</evidence>
<sequence>MDGALVLKKVYCNYPQRNKRLCLMFKVKVFKRLKQKDPLAPYMFLLAYEGIDGMIQKAISGGLYSPFKVKDEVQMSLLQYTDDRIFVAESITSNLRIIKALLYYFGLLSRL</sequence>
<comment type="caution">
    <text evidence="1">The sequence shown here is derived from an EMBL/GenBank/DDBJ whole genome shotgun (WGS) entry which is preliminary data.</text>
</comment>
<proteinExistence type="predicted"/>
<accession>A0AAN9QQQ5</accession>
<dbReference type="AlphaFoldDB" id="A0AAN9QQQ5"/>
<gene>
    <name evidence="1" type="ORF">VNO77_13835</name>
</gene>
<protein>
    <recommendedName>
        <fullName evidence="3">Reverse transcriptase domain-containing protein</fullName>
    </recommendedName>
</protein>
<evidence type="ECO:0000313" key="2">
    <source>
        <dbReference type="Proteomes" id="UP001367508"/>
    </source>
</evidence>
<name>A0AAN9QQQ5_CANGL</name>
<dbReference type="EMBL" id="JAYMYQ010000003">
    <property type="protein sequence ID" value="KAK7344342.1"/>
    <property type="molecule type" value="Genomic_DNA"/>
</dbReference>
<dbReference type="Proteomes" id="UP001367508">
    <property type="component" value="Unassembled WGS sequence"/>
</dbReference>
<organism evidence="1 2">
    <name type="scientific">Canavalia gladiata</name>
    <name type="common">Sword bean</name>
    <name type="synonym">Dolichos gladiatus</name>
    <dbReference type="NCBI Taxonomy" id="3824"/>
    <lineage>
        <taxon>Eukaryota</taxon>
        <taxon>Viridiplantae</taxon>
        <taxon>Streptophyta</taxon>
        <taxon>Embryophyta</taxon>
        <taxon>Tracheophyta</taxon>
        <taxon>Spermatophyta</taxon>
        <taxon>Magnoliopsida</taxon>
        <taxon>eudicotyledons</taxon>
        <taxon>Gunneridae</taxon>
        <taxon>Pentapetalae</taxon>
        <taxon>rosids</taxon>
        <taxon>fabids</taxon>
        <taxon>Fabales</taxon>
        <taxon>Fabaceae</taxon>
        <taxon>Papilionoideae</taxon>
        <taxon>50 kb inversion clade</taxon>
        <taxon>NPAAA clade</taxon>
        <taxon>indigoferoid/millettioid clade</taxon>
        <taxon>Phaseoleae</taxon>
        <taxon>Canavalia</taxon>
    </lineage>
</organism>